<organism evidence="10 11">
    <name type="scientific">Malassezia nana</name>
    <dbReference type="NCBI Taxonomy" id="180528"/>
    <lineage>
        <taxon>Eukaryota</taxon>
        <taxon>Fungi</taxon>
        <taxon>Dikarya</taxon>
        <taxon>Basidiomycota</taxon>
        <taxon>Ustilaginomycotina</taxon>
        <taxon>Malasseziomycetes</taxon>
        <taxon>Malasseziales</taxon>
        <taxon>Malasseziaceae</taxon>
        <taxon>Malassezia</taxon>
    </lineage>
</organism>
<evidence type="ECO:0000259" key="9">
    <source>
        <dbReference type="Pfam" id="PF12949"/>
    </source>
</evidence>
<evidence type="ECO:0000256" key="2">
    <source>
        <dbReference type="ARBA" id="ARBA00022553"/>
    </source>
</evidence>
<feature type="compositionally biased region" description="Low complexity" evidence="7">
    <location>
        <begin position="518"/>
        <end position="547"/>
    </location>
</feature>
<evidence type="ECO:0008006" key="12">
    <source>
        <dbReference type="Google" id="ProtNLM"/>
    </source>
</evidence>
<keyword evidence="11" id="KW-1185">Reference proteome</keyword>
<dbReference type="GO" id="GO:0005637">
    <property type="term" value="C:nuclear inner membrane"/>
    <property type="evidence" value="ECO:0007669"/>
    <property type="project" value="UniProtKB-SubCell"/>
</dbReference>
<dbReference type="GO" id="GO:0034399">
    <property type="term" value="C:nuclear periphery"/>
    <property type="evidence" value="ECO:0007669"/>
    <property type="project" value="TreeGrafter"/>
</dbReference>
<keyword evidence="2" id="KW-0597">Phosphoprotein</keyword>
<dbReference type="AlphaFoldDB" id="A0AAF0EH22"/>
<keyword evidence="3" id="KW-0812">Transmembrane</keyword>
<sequence>MDVDPHVDAALLRVVDLRRILQAHRVPVPSSARKAALIDAFEQHVRPTLLAAAPIKAPDAPAADASNAVPATPQPPSMDIRFSDDNPFQRDSVSPPSAKVVQARTPPAATNVRRNGTPPSWPTTPARARRRTPQEARKLAMRSESGPASSPAPVSIPSASPVPVRTGKSVLRWLVWMCAFLWLGHCWLTRQAGYCTSGTVPIRAPLRTPQDVWRACVSPACVPCPEHGICANGRLVSCATTDYVVAEPWQARVPLVAQALPLAWRSARCVPDTFKLVLASELADGLVDYLSHWHGQVRCQRANPYSQTPSHPLGTYALPEDVVKEALLARITESMDTSTFEDIWALAMEGLQTHAPNDMLVLTSGHTQWLVAPHASMPLSCRLRLLVRDWAWRNRMRAAYVLTSVLATLLAHMHWQRRRRRTNQAAVLAQDVFERLQAQAAQAERDGTPREIPVLHLRDTVLSHETRPQVRQRLWAPVARIVQQNANVRSRQAQWHGEWQHVWEWMGMVPTTPARPDAPSSVATPSSGAAPSPVTAAPASDAAPAPDAMHDSRTPST</sequence>
<evidence type="ECO:0000256" key="5">
    <source>
        <dbReference type="ARBA" id="ARBA00023136"/>
    </source>
</evidence>
<comment type="subcellular location">
    <subcellularLocation>
        <location evidence="1">Nucleus inner membrane</location>
    </subcellularLocation>
</comment>
<dbReference type="EMBL" id="CP119892">
    <property type="protein sequence ID" value="WFD25605.1"/>
    <property type="molecule type" value="Genomic_DNA"/>
</dbReference>
<evidence type="ECO:0000256" key="3">
    <source>
        <dbReference type="ARBA" id="ARBA00022692"/>
    </source>
</evidence>
<gene>
    <name evidence="10" type="ORF">MNAN1_000568</name>
</gene>
<feature type="region of interest" description="Disordered" evidence="7">
    <location>
        <begin position="60"/>
        <end position="161"/>
    </location>
</feature>
<dbReference type="InterPro" id="IPR025856">
    <property type="entry name" value="HeH/LEM_domain"/>
</dbReference>
<protein>
    <recommendedName>
        <fullName evidence="12">Inner nuclear membrane protein SRC1</fullName>
    </recommendedName>
</protein>
<evidence type="ECO:0000256" key="7">
    <source>
        <dbReference type="SAM" id="MobiDB-lite"/>
    </source>
</evidence>
<feature type="domain" description="HeH/LEM" evidence="9">
    <location>
        <begin position="12"/>
        <end position="43"/>
    </location>
</feature>
<dbReference type="PANTHER" id="PTHR47808">
    <property type="entry name" value="INNER NUCLEAR MEMBRANE PROTEIN HEH2-RELATED"/>
    <property type="match status" value="1"/>
</dbReference>
<keyword evidence="5" id="KW-0472">Membrane</keyword>
<evidence type="ECO:0000259" key="8">
    <source>
        <dbReference type="Pfam" id="PF09402"/>
    </source>
</evidence>
<feature type="compositionally biased region" description="Basic and acidic residues" evidence="7">
    <location>
        <begin position="548"/>
        <end position="557"/>
    </location>
</feature>
<dbReference type="Pfam" id="PF12949">
    <property type="entry name" value="HeH"/>
    <property type="match status" value="1"/>
</dbReference>
<keyword evidence="6" id="KW-0539">Nucleus</keyword>
<name>A0AAF0EH22_9BASI</name>
<dbReference type="InterPro" id="IPR041885">
    <property type="entry name" value="MAN1_winged_helix_dom"/>
</dbReference>
<evidence type="ECO:0000313" key="10">
    <source>
        <dbReference type="EMBL" id="WFD25605.1"/>
    </source>
</evidence>
<accession>A0AAF0EH22</accession>
<dbReference type="CDD" id="cd12935">
    <property type="entry name" value="LEM_like"/>
    <property type="match status" value="1"/>
</dbReference>
<evidence type="ECO:0000256" key="1">
    <source>
        <dbReference type="ARBA" id="ARBA00004540"/>
    </source>
</evidence>
<feature type="compositionally biased region" description="Low complexity" evidence="7">
    <location>
        <begin position="145"/>
        <end position="161"/>
    </location>
</feature>
<feature type="compositionally biased region" description="Low complexity" evidence="7">
    <location>
        <begin position="60"/>
        <end position="71"/>
    </location>
</feature>
<dbReference type="GO" id="GO:0005783">
    <property type="term" value="C:endoplasmic reticulum"/>
    <property type="evidence" value="ECO:0007669"/>
    <property type="project" value="TreeGrafter"/>
</dbReference>
<dbReference type="GO" id="GO:0071763">
    <property type="term" value="P:nuclear membrane organization"/>
    <property type="evidence" value="ECO:0007669"/>
    <property type="project" value="TreeGrafter"/>
</dbReference>
<keyword evidence="4" id="KW-1133">Transmembrane helix</keyword>
<reference evidence="10" key="1">
    <citation type="submission" date="2023-03" db="EMBL/GenBank/DDBJ databases">
        <title>Mating type loci evolution in Malassezia.</title>
        <authorList>
            <person name="Coelho M.A."/>
        </authorList>
    </citation>
    <scope>NUCLEOTIDE SEQUENCE</scope>
    <source>
        <strain evidence="10">CBS 9557</strain>
    </source>
</reference>
<dbReference type="GO" id="GO:0003682">
    <property type="term" value="F:chromatin binding"/>
    <property type="evidence" value="ECO:0007669"/>
    <property type="project" value="InterPro"/>
</dbReference>
<feature type="domain" description="Man1/Src1-like C-terminal" evidence="8">
    <location>
        <begin position="180"/>
        <end position="507"/>
    </location>
</feature>
<proteinExistence type="predicted"/>
<feature type="region of interest" description="Disordered" evidence="7">
    <location>
        <begin position="513"/>
        <end position="557"/>
    </location>
</feature>
<dbReference type="PANTHER" id="PTHR47808:SF2">
    <property type="entry name" value="LEM DOMAIN-CONTAINING PROTEIN 2"/>
    <property type="match status" value="1"/>
</dbReference>
<dbReference type="Gene3D" id="1.10.10.1180">
    <property type="entry name" value="MAN1, winged-helix domain"/>
    <property type="match status" value="1"/>
</dbReference>
<evidence type="ECO:0000256" key="6">
    <source>
        <dbReference type="ARBA" id="ARBA00023242"/>
    </source>
</evidence>
<dbReference type="Proteomes" id="UP001213623">
    <property type="component" value="Chromosome 1"/>
</dbReference>
<dbReference type="InterPro" id="IPR018996">
    <property type="entry name" value="Man1/Src1-like_C"/>
</dbReference>
<evidence type="ECO:0000313" key="11">
    <source>
        <dbReference type="Proteomes" id="UP001213623"/>
    </source>
</evidence>
<dbReference type="InterPro" id="IPR044780">
    <property type="entry name" value="Heh2/Src1"/>
</dbReference>
<evidence type="ECO:0000256" key="4">
    <source>
        <dbReference type="ARBA" id="ARBA00022989"/>
    </source>
</evidence>
<dbReference type="Pfam" id="PF09402">
    <property type="entry name" value="MSC"/>
    <property type="match status" value="1"/>
</dbReference>